<comment type="subcellular location">
    <subcellularLocation>
        <location evidence="1">Nucleus</location>
    </subcellularLocation>
</comment>
<dbReference type="Gene3D" id="2.40.50.40">
    <property type="match status" value="1"/>
</dbReference>
<name>A0AAD6ZP21_9AGAR</name>
<protein>
    <recommendedName>
        <fullName evidence="3">Chromo shadow domain-containing protein</fullName>
    </recommendedName>
</protein>
<feature type="domain" description="Chromo shadow" evidence="3">
    <location>
        <begin position="50"/>
        <end position="78"/>
    </location>
</feature>
<dbReference type="InterPro" id="IPR008251">
    <property type="entry name" value="Chromo_shadow_dom"/>
</dbReference>
<evidence type="ECO:0000259" key="3">
    <source>
        <dbReference type="Pfam" id="PF01393"/>
    </source>
</evidence>
<dbReference type="Proteomes" id="UP001218218">
    <property type="component" value="Unassembled WGS sequence"/>
</dbReference>
<comment type="caution">
    <text evidence="4">The sequence shown here is derived from an EMBL/GenBank/DDBJ whole genome shotgun (WGS) entry which is preliminary data.</text>
</comment>
<evidence type="ECO:0000313" key="4">
    <source>
        <dbReference type="EMBL" id="KAJ7333226.1"/>
    </source>
</evidence>
<proteinExistence type="predicted"/>
<dbReference type="AlphaFoldDB" id="A0AAD6ZP21"/>
<evidence type="ECO:0000313" key="5">
    <source>
        <dbReference type="Proteomes" id="UP001218218"/>
    </source>
</evidence>
<evidence type="ECO:0000256" key="2">
    <source>
        <dbReference type="ARBA" id="ARBA00023242"/>
    </source>
</evidence>
<keyword evidence="2" id="KW-0539">Nucleus</keyword>
<accession>A0AAD6ZP21</accession>
<organism evidence="4 5">
    <name type="scientific">Mycena albidolilacea</name>
    <dbReference type="NCBI Taxonomy" id="1033008"/>
    <lineage>
        <taxon>Eukaryota</taxon>
        <taxon>Fungi</taxon>
        <taxon>Dikarya</taxon>
        <taxon>Basidiomycota</taxon>
        <taxon>Agaricomycotina</taxon>
        <taxon>Agaricomycetes</taxon>
        <taxon>Agaricomycetidae</taxon>
        <taxon>Agaricales</taxon>
        <taxon>Marasmiineae</taxon>
        <taxon>Mycenaceae</taxon>
        <taxon>Mycena</taxon>
    </lineage>
</organism>
<dbReference type="EMBL" id="JARIHO010000034">
    <property type="protein sequence ID" value="KAJ7333226.1"/>
    <property type="molecule type" value="Genomic_DNA"/>
</dbReference>
<keyword evidence="5" id="KW-1185">Reference proteome</keyword>
<evidence type="ECO:0000256" key="1">
    <source>
        <dbReference type="ARBA" id="ARBA00004123"/>
    </source>
</evidence>
<dbReference type="Pfam" id="PF01393">
    <property type="entry name" value="Chromo_shadow"/>
    <property type="match status" value="1"/>
</dbReference>
<gene>
    <name evidence="4" type="ORF">DFH08DRAFT_304503</name>
</gene>
<reference evidence="4" key="1">
    <citation type="submission" date="2023-03" db="EMBL/GenBank/DDBJ databases">
        <title>Massive genome expansion in bonnet fungi (Mycena s.s.) driven by repeated elements and novel gene families across ecological guilds.</title>
        <authorList>
            <consortium name="Lawrence Berkeley National Laboratory"/>
            <person name="Harder C.B."/>
            <person name="Miyauchi S."/>
            <person name="Viragh M."/>
            <person name="Kuo A."/>
            <person name="Thoen E."/>
            <person name="Andreopoulos B."/>
            <person name="Lu D."/>
            <person name="Skrede I."/>
            <person name="Drula E."/>
            <person name="Henrissat B."/>
            <person name="Morin E."/>
            <person name="Kohler A."/>
            <person name="Barry K."/>
            <person name="LaButti K."/>
            <person name="Morin E."/>
            <person name="Salamov A."/>
            <person name="Lipzen A."/>
            <person name="Mereny Z."/>
            <person name="Hegedus B."/>
            <person name="Baldrian P."/>
            <person name="Stursova M."/>
            <person name="Weitz H."/>
            <person name="Taylor A."/>
            <person name="Grigoriev I.V."/>
            <person name="Nagy L.G."/>
            <person name="Martin F."/>
            <person name="Kauserud H."/>
        </authorList>
    </citation>
    <scope>NUCLEOTIDE SEQUENCE</scope>
    <source>
        <strain evidence="4">CBHHK002</strain>
    </source>
</reference>
<dbReference type="GO" id="GO:0005634">
    <property type="term" value="C:nucleus"/>
    <property type="evidence" value="ECO:0007669"/>
    <property type="project" value="UniProtKB-SubCell"/>
</dbReference>
<sequence length="83" mass="10032">MENWDHLVDKVDTVERVDDTLFVHLTLYVSPDRSSRPFWTFLKCKIRSSGERVREDSKKCADKFPKKLIDFYESNLRWKEVNH</sequence>